<evidence type="ECO:0000313" key="3">
    <source>
        <dbReference type="Proteomes" id="UP000017415"/>
    </source>
</evidence>
<dbReference type="SUPFAM" id="SSF56059">
    <property type="entry name" value="Glutathione synthetase ATP-binding domain-like"/>
    <property type="match status" value="1"/>
</dbReference>
<organism evidence="2 3">
    <name type="scientific">Enterococcus cecorum DSM 20682 = ATCC 43198</name>
    <dbReference type="NCBI Taxonomy" id="1121864"/>
    <lineage>
        <taxon>Bacteria</taxon>
        <taxon>Bacillati</taxon>
        <taxon>Bacillota</taxon>
        <taxon>Bacilli</taxon>
        <taxon>Lactobacillales</taxon>
        <taxon>Enterococcaceae</taxon>
        <taxon>Enterococcus</taxon>
    </lineage>
</organism>
<dbReference type="AlphaFoldDB" id="S1RJD6"/>
<evidence type="ECO:0000259" key="1">
    <source>
        <dbReference type="Pfam" id="PF18299"/>
    </source>
</evidence>
<feature type="domain" description="ATP-grasp" evidence="1">
    <location>
        <begin position="81"/>
        <end position="223"/>
    </location>
</feature>
<dbReference type="InterPro" id="IPR041261">
    <property type="entry name" value="R2K_2"/>
</dbReference>
<dbReference type="PATRIC" id="fig|1121864.4.peg.1935"/>
<name>S1RJD6_9ENTE</name>
<accession>S1RJD6</accession>
<dbReference type="GeneID" id="60871569"/>
<comment type="caution">
    <text evidence="2">The sequence shown here is derived from an EMBL/GenBank/DDBJ whole genome shotgun (WGS) entry which is preliminary data.</text>
</comment>
<keyword evidence="3" id="KW-1185">Reference proteome</keyword>
<dbReference type="Proteomes" id="UP000017415">
    <property type="component" value="Unassembled WGS sequence"/>
</dbReference>
<dbReference type="EMBL" id="AHYS01000003">
    <property type="protein sequence ID" value="ESK62156.1"/>
    <property type="molecule type" value="Genomic_DNA"/>
</dbReference>
<proteinExistence type="predicted"/>
<reference evidence="2 3" key="1">
    <citation type="submission" date="2013-10" db="EMBL/GenBank/DDBJ databases">
        <title>The Genome Sequence of Enterococcus cecorum DSM 20682 (= ATCC 43198) (Illumina assembly).</title>
        <authorList>
            <consortium name="The Broad Institute Genomics Platform"/>
            <consortium name="The Broad Institute Genome Sequencing Center for Infectious Disease"/>
            <person name="Earl A."/>
            <person name="Russ C."/>
            <person name="Gilmore M."/>
            <person name="Surin D."/>
            <person name="Walker B."/>
            <person name="Young S."/>
            <person name="Zeng Q."/>
            <person name="Gargeya S."/>
            <person name="Fitzgerald M."/>
            <person name="Haas B."/>
            <person name="Abouelleil A."/>
            <person name="Allen A.W."/>
            <person name="Alvarado L."/>
            <person name="Arachchi H.M."/>
            <person name="Berlin A.M."/>
            <person name="Chapman S.B."/>
            <person name="Gainer-Dewar J."/>
            <person name="Goldberg J."/>
            <person name="Griggs A."/>
            <person name="Gujja S."/>
            <person name="Hansen M."/>
            <person name="Howarth C."/>
            <person name="Imamovic A."/>
            <person name="Ireland A."/>
            <person name="Larimer J."/>
            <person name="McCowan C."/>
            <person name="Murphy C."/>
            <person name="Pearson M."/>
            <person name="Poon T.W."/>
            <person name="Priest M."/>
            <person name="Roberts A."/>
            <person name="Saif S."/>
            <person name="Shea T."/>
            <person name="Sisk P."/>
            <person name="Sykes S."/>
            <person name="Wortman J."/>
            <person name="Nusbaum C."/>
            <person name="Birren B."/>
        </authorList>
    </citation>
    <scope>NUCLEOTIDE SEQUENCE [LARGE SCALE GENOMIC DNA]</scope>
    <source>
        <strain evidence="2 3">ATCC 43198</strain>
    </source>
</reference>
<gene>
    <name evidence="2" type="ORF">OMO_00405</name>
</gene>
<dbReference type="HOGENOM" id="CLU_095691_0_0_9"/>
<dbReference type="OrthoDB" id="482201at2"/>
<dbReference type="eggNOG" id="ENOG502Z9P3">
    <property type="taxonomic scope" value="Bacteria"/>
</dbReference>
<sequence>MIYIREAQFLDEIAMNKYNLMVGAHLRGEEVQFYQSFTEIGKLTVDDYVFDYVQQSYQLFEWMGLTVPLLDYPDALQSLYGRKIRTCKIGEIVNNPSTWPVFIKPKDGSKVFTGRVVSSIRDLIGIGLPMDYPVWASEPVDFIREWRCFILHGAVLDVRPYIGDYHAQYDAAVIDQAIKLWQDAPCAYSLDIGVTKDGRTLVVEVNDGFALGHYGLTPLRALKFQKARWHEITAAYFNEHEVFSFPEEALNY</sequence>
<evidence type="ECO:0000313" key="2">
    <source>
        <dbReference type="EMBL" id="ESK62156.1"/>
    </source>
</evidence>
<dbReference type="RefSeq" id="WP_016252072.1">
    <property type="nucleotide sequence ID" value="NZ_ASWI01000004.1"/>
</dbReference>
<dbReference type="Pfam" id="PF18299">
    <property type="entry name" value="R2K_2"/>
    <property type="match status" value="1"/>
</dbReference>
<protein>
    <recommendedName>
        <fullName evidence="1">ATP-grasp domain-containing protein</fullName>
    </recommendedName>
</protein>